<name>A0ABR4BLD1_9LECA</name>
<evidence type="ECO:0000313" key="2">
    <source>
        <dbReference type="Proteomes" id="UP001590951"/>
    </source>
</evidence>
<gene>
    <name evidence="1" type="ORF">ABVK25_001345</name>
</gene>
<proteinExistence type="predicted"/>
<dbReference type="Proteomes" id="UP001590951">
    <property type="component" value="Unassembled WGS sequence"/>
</dbReference>
<comment type="caution">
    <text evidence="1">The sequence shown here is derived from an EMBL/GenBank/DDBJ whole genome shotgun (WGS) entry which is preliminary data.</text>
</comment>
<organism evidence="1 2">
    <name type="scientific">Lepraria finkii</name>
    <dbReference type="NCBI Taxonomy" id="1340010"/>
    <lineage>
        <taxon>Eukaryota</taxon>
        <taxon>Fungi</taxon>
        <taxon>Dikarya</taxon>
        <taxon>Ascomycota</taxon>
        <taxon>Pezizomycotina</taxon>
        <taxon>Lecanoromycetes</taxon>
        <taxon>OSLEUM clade</taxon>
        <taxon>Lecanoromycetidae</taxon>
        <taxon>Lecanorales</taxon>
        <taxon>Lecanorineae</taxon>
        <taxon>Stereocaulaceae</taxon>
        <taxon>Lepraria</taxon>
    </lineage>
</organism>
<dbReference type="EMBL" id="JBHFEH010000002">
    <property type="protein sequence ID" value="KAL2058617.1"/>
    <property type="molecule type" value="Genomic_DNA"/>
</dbReference>
<protein>
    <submittedName>
        <fullName evidence="1">Uncharacterized protein</fullName>
    </submittedName>
</protein>
<keyword evidence="2" id="KW-1185">Reference proteome</keyword>
<sequence>MSRIPTRLPRVTRFQISDTSNHVDGMVVFVWAIEYTRPASLGILVAPYYISLDRQPGKTNSPQASYRWQPIIPLVQHAPALPSQAIQLFPPPIPPSEPS</sequence>
<accession>A0ABR4BLD1</accession>
<reference evidence="1 2" key="1">
    <citation type="submission" date="2024-09" db="EMBL/GenBank/DDBJ databases">
        <title>Rethinking Asexuality: The Enigmatic Case of Functional Sexual Genes in Lepraria (Stereocaulaceae).</title>
        <authorList>
            <person name="Doellman M."/>
            <person name="Sun Y."/>
            <person name="Barcenas-Pena A."/>
            <person name="Lumbsch H.T."/>
            <person name="Grewe F."/>
        </authorList>
    </citation>
    <scope>NUCLEOTIDE SEQUENCE [LARGE SCALE GENOMIC DNA]</scope>
    <source>
        <strain evidence="1 2">Grewe 0041</strain>
    </source>
</reference>
<evidence type="ECO:0000313" key="1">
    <source>
        <dbReference type="EMBL" id="KAL2058617.1"/>
    </source>
</evidence>